<dbReference type="PANTHER" id="PTHR46395:SF1">
    <property type="entry name" value="ADP-RIBOSYLATION FACTOR GTPASE-ACTIVATING PROTEIN 1"/>
    <property type="match status" value="1"/>
</dbReference>
<organism evidence="6 7">
    <name type="scientific">Hyalella azteca</name>
    <name type="common">Amphipod</name>
    <dbReference type="NCBI Taxonomy" id="294128"/>
    <lineage>
        <taxon>Eukaryota</taxon>
        <taxon>Metazoa</taxon>
        <taxon>Ecdysozoa</taxon>
        <taxon>Arthropoda</taxon>
        <taxon>Crustacea</taxon>
        <taxon>Multicrustacea</taxon>
        <taxon>Malacostraca</taxon>
        <taxon>Eumalacostraca</taxon>
        <taxon>Peracarida</taxon>
        <taxon>Amphipoda</taxon>
        <taxon>Senticaudata</taxon>
        <taxon>Talitrida</taxon>
        <taxon>Talitroidea</taxon>
        <taxon>Hyalellidae</taxon>
        <taxon>Hyalella</taxon>
    </lineage>
</organism>
<feature type="compositionally biased region" description="Low complexity" evidence="5">
    <location>
        <begin position="65"/>
        <end position="104"/>
    </location>
</feature>
<evidence type="ECO:0000313" key="6">
    <source>
        <dbReference type="Proteomes" id="UP000694843"/>
    </source>
</evidence>
<dbReference type="GeneID" id="108671687"/>
<dbReference type="AlphaFoldDB" id="A0A8B7NM44"/>
<dbReference type="OMA" id="RNADHTH"/>
<feature type="region of interest" description="Disordered" evidence="5">
    <location>
        <begin position="52"/>
        <end position="104"/>
    </location>
</feature>
<dbReference type="GO" id="GO:0008270">
    <property type="term" value="F:zinc ion binding"/>
    <property type="evidence" value="ECO:0007669"/>
    <property type="project" value="UniProtKB-KW"/>
</dbReference>
<keyword evidence="2" id="KW-0479">Metal-binding</keyword>
<evidence type="ECO:0000256" key="5">
    <source>
        <dbReference type="SAM" id="MobiDB-lite"/>
    </source>
</evidence>
<gene>
    <name evidence="7" type="primary">LOC108671687</name>
</gene>
<dbReference type="GO" id="GO:0000139">
    <property type="term" value="C:Golgi membrane"/>
    <property type="evidence" value="ECO:0007669"/>
    <property type="project" value="TreeGrafter"/>
</dbReference>
<dbReference type="PANTHER" id="PTHR46395">
    <property type="entry name" value="ADP-RIBOSYLATION FACTOR GTPASE-ACTIVATING PROTEIN 1"/>
    <property type="match status" value="1"/>
</dbReference>
<keyword evidence="1" id="KW-0343">GTPase activation</keyword>
<proteinExistence type="predicted"/>
<evidence type="ECO:0000256" key="3">
    <source>
        <dbReference type="ARBA" id="ARBA00022771"/>
    </source>
</evidence>
<protein>
    <submittedName>
        <fullName evidence="7">ADP-ribosylation factor GTPase-activating protein 1</fullName>
    </submittedName>
</protein>
<reference evidence="7" key="1">
    <citation type="submission" date="2025-08" db="UniProtKB">
        <authorList>
            <consortium name="RefSeq"/>
        </authorList>
    </citation>
    <scope>IDENTIFICATION</scope>
    <source>
        <tissue evidence="7">Whole organism</tissue>
    </source>
</reference>
<dbReference type="GO" id="GO:0005096">
    <property type="term" value="F:GTPase activator activity"/>
    <property type="evidence" value="ECO:0007669"/>
    <property type="project" value="UniProtKB-KW"/>
</dbReference>
<feature type="region of interest" description="Disordered" evidence="5">
    <location>
        <begin position="143"/>
        <end position="174"/>
    </location>
</feature>
<evidence type="ECO:0000313" key="7">
    <source>
        <dbReference type="RefSeq" id="XP_018014749.1"/>
    </source>
</evidence>
<dbReference type="RefSeq" id="XP_018014749.1">
    <property type="nucleotide sequence ID" value="XM_018159260.1"/>
</dbReference>
<feature type="compositionally biased region" description="Basic and acidic residues" evidence="5">
    <location>
        <begin position="331"/>
        <end position="341"/>
    </location>
</feature>
<keyword evidence="6" id="KW-1185">Reference proteome</keyword>
<dbReference type="GO" id="GO:0030100">
    <property type="term" value="P:regulation of endocytosis"/>
    <property type="evidence" value="ECO:0007669"/>
    <property type="project" value="TreeGrafter"/>
</dbReference>
<accession>A0A8B7NM44</accession>
<keyword evidence="3" id="KW-0863">Zinc-finger</keyword>
<sequence>MDGYEKIGGNKKALDFLMAQSDYDHSSPLQQKYNTRAAALYKDKLNCLSQGKPWSVETSSVGKISLNSSTSRSSSASGVSKSKSTPSFNNEGTTSNGSSYGSGYGSSYQSGYQNSYQSGYQTGYQDPAIKNQTEAFFERVQNENLSRPDHVPPSQGGRYSGFGNTNYQPPPKSASVDMMDTAVSSLAQGWSLLSLGATKVAAKAVEYSAIAADKATVYGQVIGDKVREGKLLDEISDQASAFGSKVTKAAQAISSGQSLSSVLLQPQHQRLDGIDSAGPSEGSQFKSGPERAGLLNNARSESSGYQKLQQGRNDSWADDGWNSWTSSDKNNSSDKSSDKNSNDVGKTFAGFDTPSVNNNDNKTEDRKVSSKPKNAPLYTDPLTPALLLVEAAIKATLPIGWGDCN</sequence>
<dbReference type="Proteomes" id="UP000694843">
    <property type="component" value="Unplaced"/>
</dbReference>
<dbReference type="GO" id="GO:0032012">
    <property type="term" value="P:regulation of ARF protein signal transduction"/>
    <property type="evidence" value="ECO:0007669"/>
    <property type="project" value="TreeGrafter"/>
</dbReference>
<evidence type="ECO:0000256" key="2">
    <source>
        <dbReference type="ARBA" id="ARBA00022723"/>
    </source>
</evidence>
<evidence type="ECO:0000256" key="4">
    <source>
        <dbReference type="ARBA" id="ARBA00022833"/>
    </source>
</evidence>
<name>A0A8B7NM44_HYAAZ</name>
<keyword evidence="4" id="KW-0862">Zinc</keyword>
<feature type="region of interest" description="Disordered" evidence="5">
    <location>
        <begin position="271"/>
        <end position="376"/>
    </location>
</feature>
<evidence type="ECO:0000256" key="1">
    <source>
        <dbReference type="ARBA" id="ARBA00022468"/>
    </source>
</evidence>
<dbReference type="KEGG" id="hazt:108671687"/>
<feature type="compositionally biased region" description="Polar residues" evidence="5">
    <location>
        <begin position="297"/>
        <end position="313"/>
    </location>
</feature>
<dbReference type="OrthoDB" id="983479at2759"/>